<evidence type="ECO:0008006" key="4">
    <source>
        <dbReference type="Google" id="ProtNLM"/>
    </source>
</evidence>
<protein>
    <recommendedName>
        <fullName evidence="4">DNA-directed DNA polymerase</fullName>
    </recommendedName>
</protein>
<feature type="compositionally biased region" description="Pro residues" evidence="1">
    <location>
        <begin position="1"/>
        <end position="13"/>
    </location>
</feature>
<dbReference type="PANTHER" id="PTHR33568">
    <property type="entry name" value="DNA POLYMERASE"/>
    <property type="match status" value="1"/>
</dbReference>
<accession>A0ABN8S6I0</accession>
<feature type="region of interest" description="Disordered" evidence="1">
    <location>
        <begin position="1"/>
        <end position="79"/>
    </location>
</feature>
<evidence type="ECO:0000313" key="2">
    <source>
        <dbReference type="EMBL" id="CAH3185880.1"/>
    </source>
</evidence>
<gene>
    <name evidence="2" type="ORF">PLOB_00033479</name>
</gene>
<evidence type="ECO:0000256" key="1">
    <source>
        <dbReference type="SAM" id="MobiDB-lite"/>
    </source>
</evidence>
<comment type="caution">
    <text evidence="2">The sequence shown here is derived from an EMBL/GenBank/DDBJ whole genome shotgun (WGS) entry which is preliminary data.</text>
</comment>
<name>A0ABN8S6I0_9CNID</name>
<sequence length="759" mass="85990">MDPPPPPPPPSSAGPPDDHDERGSPRPRPPPPPSSPHRDARPLQGTSSESTPDSDEYNSRRQLQCDERLPTTTSNSSDDEACLQALQAAEGQSGGGLRFQLTPHTVRHRPSFGVTWQTFRGRLQGQPSSGDASEEVIRALGQAIRDQSQPWHDDDYLQIYLGSNRLANNFTSARIRVRDWRHTQGPARHLLDQMTALLNSNEEFAVDDTFVVDLTYVRPPRGTGRRKLGSDAFANMVKSKHSCIEITNKDDLCCARALVTARAYRHKDESALHLNEYNILRQGRDVQKTKARDLHRLAKVPEGACELPEIREFEKVLPEYQIIVVSADHGNAIVHCGPTALHQLILLAHQGHYDVITKLNAYFGVNYFCLRCRKGYKTKDFRHHRCPGFKCYCCQQTDCSDFATHPARDAATELCPHCHRRFFGPRCLELHTIRSPSGERVHPLTFDNVCAQLRCCGHCGRTFKSYQAFLSHLCGYQPCYNCGLTVDVWDHKCFIQVIPLRRGPKRKHATTSSGQPGPEEQAVVKIFFDCECMQEGGEAHRVNLVCAETSLDDQRYQFPSMQEFMAWVWNLRVTDPGRRPFVVIAHNFQGYDGYLLLEELYRQAVDELKGDVIDEFVAGGPKNYAYRTRSGQECCKVRGFTLDARGQAVLNFESVRNLVQLDMTEPLDRPRTLAVDNPHHIVRNVTDKTLHSVPQRKTYSMVQDKRVLDARTGMTYPYGYRPSQDIVDDMVLSVLFSDIDSPLEDYEEDLPFVPEPCPC</sequence>
<feature type="compositionally biased region" description="Basic and acidic residues" evidence="1">
    <location>
        <begin position="57"/>
        <end position="69"/>
    </location>
</feature>
<keyword evidence="3" id="KW-1185">Reference proteome</keyword>
<dbReference type="Proteomes" id="UP001159405">
    <property type="component" value="Unassembled WGS sequence"/>
</dbReference>
<evidence type="ECO:0000313" key="3">
    <source>
        <dbReference type="Proteomes" id="UP001159405"/>
    </source>
</evidence>
<organism evidence="2 3">
    <name type="scientific">Porites lobata</name>
    <dbReference type="NCBI Taxonomy" id="104759"/>
    <lineage>
        <taxon>Eukaryota</taxon>
        <taxon>Metazoa</taxon>
        <taxon>Cnidaria</taxon>
        <taxon>Anthozoa</taxon>
        <taxon>Hexacorallia</taxon>
        <taxon>Scleractinia</taxon>
        <taxon>Fungiina</taxon>
        <taxon>Poritidae</taxon>
        <taxon>Porites</taxon>
    </lineage>
</organism>
<dbReference type="EMBL" id="CALNXK010000449">
    <property type="protein sequence ID" value="CAH3185880.1"/>
    <property type="molecule type" value="Genomic_DNA"/>
</dbReference>
<dbReference type="PANTHER" id="PTHR33568:SF3">
    <property type="entry name" value="DNA-DIRECTED DNA POLYMERASE"/>
    <property type="match status" value="1"/>
</dbReference>
<reference evidence="2 3" key="1">
    <citation type="submission" date="2022-05" db="EMBL/GenBank/DDBJ databases">
        <authorList>
            <consortium name="Genoscope - CEA"/>
            <person name="William W."/>
        </authorList>
    </citation>
    <scope>NUCLEOTIDE SEQUENCE [LARGE SCALE GENOMIC DNA]</scope>
</reference>
<feature type="compositionally biased region" description="Pro residues" evidence="1">
    <location>
        <begin position="26"/>
        <end position="35"/>
    </location>
</feature>
<proteinExistence type="predicted"/>